<dbReference type="KEGG" id="ssua:FPZ54_09485"/>
<gene>
    <name evidence="4" type="ORF">FPZ54_09485</name>
</gene>
<name>A0A518RFN6_9SPHN</name>
<dbReference type="Proteomes" id="UP000318055">
    <property type="component" value="Chromosome"/>
</dbReference>
<dbReference type="Pfam" id="PF00005">
    <property type="entry name" value="ABC_tran"/>
    <property type="match status" value="1"/>
</dbReference>
<evidence type="ECO:0000313" key="4">
    <source>
        <dbReference type="EMBL" id="QDX26229.1"/>
    </source>
</evidence>
<dbReference type="PANTHER" id="PTHR43158:SF2">
    <property type="entry name" value="SKFA PEPTIDE EXPORT ATP-BINDING PROTEIN SKFE"/>
    <property type="match status" value="1"/>
</dbReference>
<dbReference type="PANTHER" id="PTHR43158">
    <property type="entry name" value="SKFA PEPTIDE EXPORT ATP-BINDING PROTEIN SKFE"/>
    <property type="match status" value="1"/>
</dbReference>
<keyword evidence="5" id="KW-1185">Reference proteome</keyword>
<dbReference type="Gene3D" id="3.40.50.300">
    <property type="entry name" value="P-loop containing nucleotide triphosphate hydrolases"/>
    <property type="match status" value="1"/>
</dbReference>
<feature type="domain" description="ABC transporter" evidence="3">
    <location>
        <begin position="5"/>
        <end position="231"/>
    </location>
</feature>
<proteinExistence type="predicted"/>
<dbReference type="OrthoDB" id="9806149at2"/>
<evidence type="ECO:0000313" key="5">
    <source>
        <dbReference type="Proteomes" id="UP000318055"/>
    </source>
</evidence>
<reference evidence="4 5" key="1">
    <citation type="submission" date="2019-07" db="EMBL/GenBank/DDBJ databases">
        <title>Sphingomonas alkalisoli sp. nov., isolated from rhizosphere soil of Suaedae salsa.</title>
        <authorList>
            <person name="Zhang H."/>
            <person name="Xu L."/>
            <person name="Zhang J.-X."/>
            <person name="Sun J.-Q."/>
        </authorList>
    </citation>
    <scope>NUCLEOTIDE SEQUENCE [LARGE SCALE GENOMIC DNA]</scope>
    <source>
        <strain evidence="4 5">XS-10</strain>
    </source>
</reference>
<protein>
    <submittedName>
        <fullName evidence="4">ABC transporter ATP-binding protein</fullName>
    </submittedName>
</protein>
<dbReference type="PROSITE" id="PS00211">
    <property type="entry name" value="ABC_TRANSPORTER_1"/>
    <property type="match status" value="1"/>
</dbReference>
<keyword evidence="2 4" id="KW-0067">ATP-binding</keyword>
<dbReference type="RefSeq" id="WP_145846671.1">
    <property type="nucleotide sequence ID" value="NZ_CP042239.1"/>
</dbReference>
<dbReference type="InterPro" id="IPR003593">
    <property type="entry name" value="AAA+_ATPase"/>
</dbReference>
<keyword evidence="1" id="KW-0547">Nucleotide-binding</keyword>
<evidence type="ECO:0000259" key="3">
    <source>
        <dbReference type="PROSITE" id="PS50893"/>
    </source>
</evidence>
<accession>A0A518RFN6</accession>
<dbReference type="GO" id="GO:0005524">
    <property type="term" value="F:ATP binding"/>
    <property type="evidence" value="ECO:0007669"/>
    <property type="project" value="UniProtKB-KW"/>
</dbReference>
<dbReference type="EMBL" id="CP042239">
    <property type="protein sequence ID" value="QDX26229.1"/>
    <property type="molecule type" value="Genomic_DNA"/>
</dbReference>
<organism evidence="4 5">
    <name type="scientific">Sphingomonas suaedae</name>
    <dbReference type="NCBI Taxonomy" id="2599297"/>
    <lineage>
        <taxon>Bacteria</taxon>
        <taxon>Pseudomonadati</taxon>
        <taxon>Pseudomonadota</taxon>
        <taxon>Alphaproteobacteria</taxon>
        <taxon>Sphingomonadales</taxon>
        <taxon>Sphingomonadaceae</taxon>
        <taxon>Sphingomonas</taxon>
    </lineage>
</organism>
<dbReference type="InterPro" id="IPR027417">
    <property type="entry name" value="P-loop_NTPase"/>
</dbReference>
<dbReference type="SMART" id="SM00382">
    <property type="entry name" value="AAA"/>
    <property type="match status" value="1"/>
</dbReference>
<dbReference type="InterPro" id="IPR003439">
    <property type="entry name" value="ABC_transporter-like_ATP-bd"/>
</dbReference>
<dbReference type="PROSITE" id="PS50893">
    <property type="entry name" value="ABC_TRANSPORTER_2"/>
    <property type="match status" value="1"/>
</dbReference>
<evidence type="ECO:0000256" key="1">
    <source>
        <dbReference type="ARBA" id="ARBA00022741"/>
    </source>
</evidence>
<dbReference type="AlphaFoldDB" id="A0A518RFN6"/>
<dbReference type="SUPFAM" id="SSF52540">
    <property type="entry name" value="P-loop containing nucleoside triphosphate hydrolases"/>
    <property type="match status" value="1"/>
</dbReference>
<dbReference type="GO" id="GO:0016887">
    <property type="term" value="F:ATP hydrolysis activity"/>
    <property type="evidence" value="ECO:0007669"/>
    <property type="project" value="InterPro"/>
</dbReference>
<sequence length="248" mass="25103">MTEALGTAALSVMREGVPAVRDISLSIARGSWFGLIGANGSGKTSFLRSVAGRLPVHDGTVRIDGTDRTADRAGRAAAIGYAPDAAMLPAALTARAVLGIVAGDSDQALAAIGAIADALVLTPLLDRRVGTCSAGQRQRIAIACAFAAGQDIVILDEPFNWLDPVAAYDLRHALAARVGEGLTLVTALHDLATLSGACQAGALLAEGRVAFELDAAALAGARTDPAAFEAQTIAHLRGQAAKVSASTA</sequence>
<evidence type="ECO:0000256" key="2">
    <source>
        <dbReference type="ARBA" id="ARBA00022840"/>
    </source>
</evidence>
<dbReference type="InterPro" id="IPR017871">
    <property type="entry name" value="ABC_transporter-like_CS"/>
</dbReference>